<keyword evidence="6 13" id="KW-1133">Transmembrane helix</keyword>
<keyword evidence="9" id="KW-0804">Transcription</keyword>
<evidence type="ECO:0000256" key="8">
    <source>
        <dbReference type="ARBA" id="ARBA00023136"/>
    </source>
</evidence>
<sequence length="333" mass="37305">MTENNFKTRSKTTTHNTMKRRKKRKLRKFPIIILIVLLLIGLTVIYSISSYQSGLKVAKESNQAPKLYKFNGAVHNDGKATVLILGADREDGGVSRTDSIMVAQYDYIHKDMKVISVMRDIYADIPGYNSYKINSAFSLGGPELLRKTLKSNLGIEPEYYAILDFKGFEAMIDELAPEGVPINVEKDMSEKIGVSLKKGNHRLNGKELLGYARFRNDEEGDFGRVRRQQQVISALKQEFASPSSIFKAPKLAGIMRGFVSTNMPDSAIYQTGLNFLVRGDKDIKTLSVPVKGSYEDITTNDGASALGIDKEVNKKKIHEFLNTKQKDKPNVQQ</sequence>
<feature type="compositionally biased region" description="Basic residues" evidence="12">
    <location>
        <begin position="8"/>
        <end position="21"/>
    </location>
</feature>
<evidence type="ECO:0000256" key="4">
    <source>
        <dbReference type="ARBA" id="ARBA00022692"/>
    </source>
</evidence>
<evidence type="ECO:0000313" key="15">
    <source>
        <dbReference type="EMBL" id="MBI5975430.1"/>
    </source>
</evidence>
<comment type="caution">
    <text evidence="15">The sequence shown here is derived from an EMBL/GenBank/DDBJ whole genome shotgun (WGS) entry which is preliminary data.</text>
</comment>
<reference evidence="15 16" key="1">
    <citation type="submission" date="2020-04" db="EMBL/GenBank/DDBJ databases">
        <title>Staphylococcus species from domestic dog.</title>
        <authorList>
            <person name="Paterson G.K."/>
        </authorList>
    </citation>
    <scope>NUCLEOTIDE SEQUENCE [LARGE SCALE GENOMIC DNA]</scope>
    <source>
        <strain evidence="15 16">H16/1A</strain>
    </source>
</reference>
<keyword evidence="3" id="KW-1003">Cell membrane</keyword>
<dbReference type="PANTHER" id="PTHR33392:SF8">
    <property type="entry name" value="REGULATORY PROTEIN MSRR"/>
    <property type="match status" value="1"/>
</dbReference>
<organism evidence="15 16">
    <name type="scientific">Staphylococcus canis</name>
    <dbReference type="NCBI Taxonomy" id="2724942"/>
    <lineage>
        <taxon>Bacteria</taxon>
        <taxon>Bacillati</taxon>
        <taxon>Bacillota</taxon>
        <taxon>Bacilli</taxon>
        <taxon>Bacillales</taxon>
        <taxon>Staphylococcaceae</taxon>
        <taxon>Staphylococcus</taxon>
    </lineage>
</organism>
<evidence type="ECO:0000256" key="3">
    <source>
        <dbReference type="ARBA" id="ARBA00022475"/>
    </source>
</evidence>
<dbReference type="Pfam" id="PF03816">
    <property type="entry name" value="LytR_cpsA_psr"/>
    <property type="match status" value="1"/>
</dbReference>
<keyword evidence="7" id="KW-0805">Transcription regulation</keyword>
<dbReference type="Proteomes" id="UP000751852">
    <property type="component" value="Unassembled WGS sequence"/>
</dbReference>
<feature type="transmembrane region" description="Helical" evidence="13">
    <location>
        <begin position="29"/>
        <end position="48"/>
    </location>
</feature>
<comment type="function">
    <text evidence="10">Involved in SarA attenuation. Affects resistance to oxacillin and teicoplanin, as well as the synthesis of virulence factors.</text>
</comment>
<keyword evidence="16" id="KW-1185">Reference proteome</keyword>
<comment type="subcellular location">
    <subcellularLocation>
        <location evidence="1">Cell membrane</location>
        <topology evidence="1">Single-pass type II membrane protein</topology>
    </subcellularLocation>
</comment>
<evidence type="ECO:0000313" key="16">
    <source>
        <dbReference type="Proteomes" id="UP000751852"/>
    </source>
</evidence>
<proteinExistence type="inferred from homology"/>
<evidence type="ECO:0000256" key="9">
    <source>
        <dbReference type="ARBA" id="ARBA00023163"/>
    </source>
</evidence>
<evidence type="ECO:0000256" key="7">
    <source>
        <dbReference type="ARBA" id="ARBA00023015"/>
    </source>
</evidence>
<evidence type="ECO:0000256" key="6">
    <source>
        <dbReference type="ARBA" id="ARBA00022989"/>
    </source>
</evidence>
<gene>
    <name evidence="15" type="ORF">HHH54_07405</name>
</gene>
<dbReference type="EMBL" id="JABANU010000017">
    <property type="protein sequence ID" value="MBI5975430.1"/>
    <property type="molecule type" value="Genomic_DNA"/>
</dbReference>
<dbReference type="RefSeq" id="WP_198618209.1">
    <property type="nucleotide sequence ID" value="NZ_JABANU010000017.1"/>
</dbReference>
<dbReference type="Gene3D" id="3.40.630.190">
    <property type="entry name" value="LCP protein"/>
    <property type="match status" value="1"/>
</dbReference>
<accession>A0ABS0T9L4</accession>
<feature type="domain" description="Cell envelope-related transcriptional attenuator" evidence="14">
    <location>
        <begin position="96"/>
        <end position="239"/>
    </location>
</feature>
<dbReference type="InterPro" id="IPR050922">
    <property type="entry name" value="LytR/CpsA/Psr_CW_biosynth"/>
</dbReference>
<dbReference type="NCBIfam" id="TIGR00350">
    <property type="entry name" value="lytR_cpsA_psr"/>
    <property type="match status" value="1"/>
</dbReference>
<keyword evidence="8 13" id="KW-0472">Membrane</keyword>
<feature type="region of interest" description="Disordered" evidence="12">
    <location>
        <begin position="1"/>
        <end position="21"/>
    </location>
</feature>
<keyword evidence="4 13" id="KW-0812">Transmembrane</keyword>
<evidence type="ECO:0000256" key="1">
    <source>
        <dbReference type="ARBA" id="ARBA00004401"/>
    </source>
</evidence>
<comment type="similarity">
    <text evidence="2">Belongs to the LytR/CpsA/Psr (LCP) family.</text>
</comment>
<evidence type="ECO:0000256" key="11">
    <source>
        <dbReference type="ARBA" id="ARBA00040752"/>
    </source>
</evidence>
<dbReference type="InterPro" id="IPR004474">
    <property type="entry name" value="LytR_CpsA_psr"/>
</dbReference>
<dbReference type="PANTHER" id="PTHR33392">
    <property type="entry name" value="POLYISOPRENYL-TEICHOIC ACID--PEPTIDOGLYCAN TEICHOIC ACID TRANSFERASE TAGU"/>
    <property type="match status" value="1"/>
</dbReference>
<evidence type="ECO:0000256" key="2">
    <source>
        <dbReference type="ARBA" id="ARBA00006068"/>
    </source>
</evidence>
<evidence type="ECO:0000256" key="5">
    <source>
        <dbReference type="ARBA" id="ARBA00022968"/>
    </source>
</evidence>
<evidence type="ECO:0000256" key="13">
    <source>
        <dbReference type="SAM" id="Phobius"/>
    </source>
</evidence>
<keyword evidence="5" id="KW-0735">Signal-anchor</keyword>
<name>A0ABS0T9L4_9STAP</name>
<evidence type="ECO:0000256" key="10">
    <source>
        <dbReference type="ARBA" id="ARBA00037178"/>
    </source>
</evidence>
<evidence type="ECO:0000259" key="14">
    <source>
        <dbReference type="Pfam" id="PF03816"/>
    </source>
</evidence>
<evidence type="ECO:0000256" key="12">
    <source>
        <dbReference type="SAM" id="MobiDB-lite"/>
    </source>
</evidence>
<protein>
    <recommendedName>
        <fullName evidence="11">Regulatory protein MsrR</fullName>
    </recommendedName>
</protein>